<dbReference type="EMBL" id="CP086322">
    <property type="protein sequence ID" value="UQA95257.1"/>
    <property type="molecule type" value="Genomic_DNA"/>
</dbReference>
<evidence type="ECO:0000256" key="1">
    <source>
        <dbReference type="SAM" id="MobiDB-lite"/>
    </source>
</evidence>
<proteinExistence type="predicted"/>
<keyword evidence="3" id="KW-1185">Reference proteome</keyword>
<evidence type="ECO:0000313" key="2">
    <source>
        <dbReference type="EMBL" id="UQA95257.1"/>
    </source>
</evidence>
<dbReference type="Proteomes" id="UP000830115">
    <property type="component" value="Chromosome"/>
</dbReference>
<feature type="region of interest" description="Disordered" evidence="1">
    <location>
        <begin position="137"/>
        <end position="173"/>
    </location>
</feature>
<evidence type="ECO:0000313" key="3">
    <source>
        <dbReference type="Proteomes" id="UP000830115"/>
    </source>
</evidence>
<sequence length="200" mass="21499">MPRTAQPRRLLKATYDVKEEWSRALFDAFGPGGLLAREAPEFGREHLLWALAQLRAVNGRTGAMFTGDTEIAQRLGYNTKDHPGKVCRDVLTRFGFFTQQGKKGRAANLHLSAPAALLDDYETLAGAAQGEVVAVTDTKPPKPRSKAGVVDAASRPAHTTENGTAEVCPAHPEGDCPDPNNPFGGAIPWGTEVCMHLRAA</sequence>
<gene>
    <name evidence="2" type="ORF">K9S39_28440</name>
</gene>
<reference evidence="2" key="1">
    <citation type="submission" date="2021-10" db="EMBL/GenBank/DDBJ databases">
        <title>Streptomyces nigrumlapis sp.nov.,an antimicrobial producing actinobacterium isolated from Black Gobi rocks.</title>
        <authorList>
            <person name="Wen Y."/>
            <person name="Zhang W."/>
            <person name="Liu X.G."/>
        </authorList>
    </citation>
    <scope>NUCLEOTIDE SEQUENCE</scope>
    <source>
        <strain evidence="2">ST13-2-2</strain>
    </source>
</reference>
<organism evidence="2 3">
    <name type="scientific">Streptomyces halobius</name>
    <dbReference type="NCBI Taxonomy" id="2879846"/>
    <lineage>
        <taxon>Bacteria</taxon>
        <taxon>Bacillati</taxon>
        <taxon>Actinomycetota</taxon>
        <taxon>Actinomycetes</taxon>
        <taxon>Kitasatosporales</taxon>
        <taxon>Streptomycetaceae</taxon>
        <taxon>Streptomyces</taxon>
    </lineage>
</organism>
<name>A0ABY4MCY5_9ACTN</name>
<accession>A0ABY4MCY5</accession>
<dbReference type="RefSeq" id="WP_248866161.1">
    <property type="nucleotide sequence ID" value="NZ_CP086322.1"/>
</dbReference>
<protein>
    <submittedName>
        <fullName evidence="2">Uncharacterized protein</fullName>
    </submittedName>
</protein>